<dbReference type="VEuPathDB" id="FungiDB:JI435_431810"/>
<keyword evidence="3" id="KW-1185">Reference proteome</keyword>
<feature type="transmembrane region" description="Helical" evidence="1">
    <location>
        <begin position="46"/>
        <end position="64"/>
    </location>
</feature>
<protein>
    <submittedName>
        <fullName evidence="2">Uncharacterized protein</fullName>
    </submittedName>
</protein>
<keyword evidence="1" id="KW-1133">Transmembrane helix</keyword>
<accession>A0A7U2I0R9</accession>
<dbReference type="PANTHER" id="PTHR35043">
    <property type="entry name" value="TRANSCRIPTION FACTOR DOMAIN-CONTAINING PROTEIN"/>
    <property type="match status" value="1"/>
</dbReference>
<dbReference type="AlphaFoldDB" id="A0A7U2I0R9"/>
<reference evidence="3" key="1">
    <citation type="journal article" date="2021" name="BMC Genomics">
        <title>Chromosome-level genome assembly and manually-curated proteome of model necrotroph Parastagonospora nodorum Sn15 reveals a genome-wide trove of candidate effector homologs, and redundancy of virulence-related functions within an accessory chromosome.</title>
        <authorList>
            <person name="Bertazzoni S."/>
            <person name="Jones D.A.B."/>
            <person name="Phan H.T."/>
            <person name="Tan K.-C."/>
            <person name="Hane J.K."/>
        </authorList>
    </citation>
    <scope>NUCLEOTIDE SEQUENCE [LARGE SCALE GENOMIC DNA]</scope>
    <source>
        <strain evidence="3">SN15 / ATCC MYA-4574 / FGSC 10173)</strain>
    </source>
</reference>
<name>A0A7U2I0R9_PHANO</name>
<keyword evidence="1" id="KW-0812">Transmembrane</keyword>
<keyword evidence="1" id="KW-0472">Membrane</keyword>
<sequence>MAQILRHMLSLIFVVSHFTVHVYGHVMADDTRTVGFVQEDSQRDTISLLVSCLATLGLCIYSAVHLNVPPKGERLYQILLEELKWCIIGLFAPELILYTAWRQLAAARQLCFEVAQAKADKEERRLEGGKVVLVPTQSAAMTSKNGPWSIAHGYYGVMGGFAIDLDDGDD</sequence>
<feature type="transmembrane region" description="Helical" evidence="1">
    <location>
        <begin position="7"/>
        <end position="26"/>
    </location>
</feature>
<dbReference type="Proteomes" id="UP000663193">
    <property type="component" value="Chromosome 5"/>
</dbReference>
<organism evidence="2 3">
    <name type="scientific">Phaeosphaeria nodorum (strain SN15 / ATCC MYA-4574 / FGSC 10173)</name>
    <name type="common">Glume blotch fungus</name>
    <name type="synonym">Parastagonospora nodorum</name>
    <dbReference type="NCBI Taxonomy" id="321614"/>
    <lineage>
        <taxon>Eukaryota</taxon>
        <taxon>Fungi</taxon>
        <taxon>Dikarya</taxon>
        <taxon>Ascomycota</taxon>
        <taxon>Pezizomycotina</taxon>
        <taxon>Dothideomycetes</taxon>
        <taxon>Pleosporomycetidae</taxon>
        <taxon>Pleosporales</taxon>
        <taxon>Pleosporineae</taxon>
        <taxon>Phaeosphaeriaceae</taxon>
        <taxon>Parastagonospora</taxon>
    </lineage>
</organism>
<evidence type="ECO:0000313" key="3">
    <source>
        <dbReference type="Proteomes" id="UP000663193"/>
    </source>
</evidence>
<evidence type="ECO:0000313" key="2">
    <source>
        <dbReference type="EMBL" id="QRC95127.1"/>
    </source>
</evidence>
<evidence type="ECO:0000256" key="1">
    <source>
        <dbReference type="SAM" id="Phobius"/>
    </source>
</evidence>
<proteinExistence type="predicted"/>
<dbReference type="OrthoDB" id="9451547at2759"/>
<gene>
    <name evidence="2" type="ORF">JI435_431810</name>
</gene>
<dbReference type="PANTHER" id="PTHR35043:SF9">
    <property type="match status" value="1"/>
</dbReference>
<dbReference type="EMBL" id="CP069027">
    <property type="protein sequence ID" value="QRC95127.1"/>
    <property type="molecule type" value="Genomic_DNA"/>
</dbReference>